<proteinExistence type="predicted"/>
<name>A0A1R0H1G1_9FUNG</name>
<dbReference type="AlphaFoldDB" id="A0A1R0H1G1"/>
<evidence type="ECO:0000313" key="2">
    <source>
        <dbReference type="Proteomes" id="UP000187455"/>
    </source>
</evidence>
<sequence>MLDVYCEYGLLSLNLPSLVTLNGSGNFRGLKELNMKSLVSSGGSINVDESSLEYLDLMNLANVNGWFSVYGNHKLASINLKNLAKVEALYIYSNRALEFGHFELPSLEIVEGDFYISGEIRSLKLPKIKKIDGDFGIESHVFFNCTGLVDIAKKLGKDPGCKQNHVPEPYR</sequence>
<dbReference type="Proteomes" id="UP000187455">
    <property type="component" value="Unassembled WGS sequence"/>
</dbReference>
<dbReference type="OrthoDB" id="536881at2759"/>
<comment type="caution">
    <text evidence="1">The sequence shown here is derived from an EMBL/GenBank/DDBJ whole genome shotgun (WGS) entry which is preliminary data.</text>
</comment>
<dbReference type="Gene3D" id="3.80.10.10">
    <property type="entry name" value="Ribonuclease Inhibitor"/>
    <property type="match status" value="1"/>
</dbReference>
<gene>
    <name evidence="1" type="ORF">AYI68_g2893</name>
</gene>
<dbReference type="InterPro" id="IPR032675">
    <property type="entry name" value="LRR_dom_sf"/>
</dbReference>
<keyword evidence="2" id="KW-1185">Reference proteome</keyword>
<evidence type="ECO:0000313" key="1">
    <source>
        <dbReference type="EMBL" id="OLY82979.1"/>
    </source>
</evidence>
<dbReference type="EMBL" id="LSSL01001142">
    <property type="protein sequence ID" value="OLY82979.1"/>
    <property type="molecule type" value="Genomic_DNA"/>
</dbReference>
<reference evidence="1 2" key="1">
    <citation type="journal article" date="2016" name="Mol. Biol. Evol.">
        <title>Genome-Wide Survey of Gut Fungi (Harpellales) Reveals the First Horizontally Transferred Ubiquitin Gene from a Mosquito Host.</title>
        <authorList>
            <person name="Wang Y."/>
            <person name="White M.M."/>
            <person name="Kvist S."/>
            <person name="Moncalvo J.M."/>
        </authorList>
    </citation>
    <scope>NUCLEOTIDE SEQUENCE [LARGE SCALE GENOMIC DNA]</scope>
    <source>
        <strain evidence="1 2">ALG-7-W6</strain>
    </source>
</reference>
<protein>
    <submittedName>
        <fullName evidence="1">Uncharacterized protein</fullName>
    </submittedName>
</protein>
<accession>A0A1R0H1G1</accession>
<organism evidence="1 2">
    <name type="scientific">Smittium mucronatum</name>
    <dbReference type="NCBI Taxonomy" id="133383"/>
    <lineage>
        <taxon>Eukaryota</taxon>
        <taxon>Fungi</taxon>
        <taxon>Fungi incertae sedis</taxon>
        <taxon>Zoopagomycota</taxon>
        <taxon>Kickxellomycotina</taxon>
        <taxon>Harpellomycetes</taxon>
        <taxon>Harpellales</taxon>
        <taxon>Legeriomycetaceae</taxon>
        <taxon>Smittium</taxon>
    </lineage>
</organism>